<sequence length="184" mass="20257">MTWRAVASEPRMGCDPTAHAVRLNSQGTVRTYFLTHPPPFTNRHEQPTYYSLGSHHHLIPSTNQDGWNNPLHLADRGEGGGGHPQRWSRAGDRFHGEILPSRGVSGGRRKGGGYVVTRTPKALSLSSPTLHISLSLSHTHSTRTQVSIVLLFSRAPPREGKSARTTVSHPQIASRRAKREGKVK</sequence>
<keyword evidence="2" id="KW-1185">Reference proteome</keyword>
<gene>
    <name evidence="1" type="ORF">IE53DRAFT_211770</name>
</gene>
<protein>
    <submittedName>
        <fullName evidence="1">Uncharacterized protein</fullName>
    </submittedName>
</protein>
<name>A0ACD0NQV1_9BASI</name>
<organism evidence="1 2">
    <name type="scientific">Violaceomyces palustris</name>
    <dbReference type="NCBI Taxonomy" id="1673888"/>
    <lineage>
        <taxon>Eukaryota</taxon>
        <taxon>Fungi</taxon>
        <taxon>Dikarya</taxon>
        <taxon>Basidiomycota</taxon>
        <taxon>Ustilaginomycotina</taxon>
        <taxon>Ustilaginomycetes</taxon>
        <taxon>Violaceomycetales</taxon>
        <taxon>Violaceomycetaceae</taxon>
        <taxon>Violaceomyces</taxon>
    </lineage>
</organism>
<dbReference type="Proteomes" id="UP000245626">
    <property type="component" value="Unassembled WGS sequence"/>
</dbReference>
<evidence type="ECO:0000313" key="1">
    <source>
        <dbReference type="EMBL" id="PWN48135.1"/>
    </source>
</evidence>
<proteinExistence type="predicted"/>
<accession>A0ACD0NQV1</accession>
<dbReference type="EMBL" id="KZ820263">
    <property type="protein sequence ID" value="PWN48135.1"/>
    <property type="molecule type" value="Genomic_DNA"/>
</dbReference>
<reference evidence="1 2" key="1">
    <citation type="journal article" date="2018" name="Mol. Biol. Evol.">
        <title>Broad Genomic Sampling Reveals a Smut Pathogenic Ancestry of the Fungal Clade Ustilaginomycotina.</title>
        <authorList>
            <person name="Kijpornyongpan T."/>
            <person name="Mondo S.J."/>
            <person name="Barry K."/>
            <person name="Sandor L."/>
            <person name="Lee J."/>
            <person name="Lipzen A."/>
            <person name="Pangilinan J."/>
            <person name="LaButti K."/>
            <person name="Hainaut M."/>
            <person name="Henrissat B."/>
            <person name="Grigoriev I.V."/>
            <person name="Spatafora J.W."/>
            <person name="Aime M.C."/>
        </authorList>
    </citation>
    <scope>NUCLEOTIDE SEQUENCE [LARGE SCALE GENOMIC DNA]</scope>
    <source>
        <strain evidence="1 2">SA 807</strain>
    </source>
</reference>
<evidence type="ECO:0000313" key="2">
    <source>
        <dbReference type="Proteomes" id="UP000245626"/>
    </source>
</evidence>